<dbReference type="EMBL" id="NAJQ01000066">
    <property type="protein sequence ID" value="TKA80631.1"/>
    <property type="molecule type" value="Genomic_DNA"/>
</dbReference>
<evidence type="ECO:0000259" key="13">
    <source>
        <dbReference type="Pfam" id="PF02434"/>
    </source>
</evidence>
<keyword evidence="11 12" id="KW-0472">Membrane</keyword>
<dbReference type="AlphaFoldDB" id="A0A4U0XVF1"/>
<comment type="pathway">
    <text evidence="2">Protein modification; protein glycosylation.</text>
</comment>
<evidence type="ECO:0000313" key="15">
    <source>
        <dbReference type="Proteomes" id="UP000309340"/>
    </source>
</evidence>
<evidence type="ECO:0000256" key="4">
    <source>
        <dbReference type="ARBA" id="ARBA00012557"/>
    </source>
</evidence>
<evidence type="ECO:0000313" key="14">
    <source>
        <dbReference type="EMBL" id="TKA80631.1"/>
    </source>
</evidence>
<evidence type="ECO:0000256" key="11">
    <source>
        <dbReference type="ARBA" id="ARBA00023136"/>
    </source>
</evidence>
<keyword evidence="10 12" id="KW-1133">Transmembrane helix</keyword>
<keyword evidence="9" id="KW-0735">Signal-anchor</keyword>
<evidence type="ECO:0000256" key="12">
    <source>
        <dbReference type="SAM" id="Phobius"/>
    </source>
</evidence>
<evidence type="ECO:0000256" key="3">
    <source>
        <dbReference type="ARBA" id="ARBA00006462"/>
    </source>
</evidence>
<keyword evidence="5" id="KW-0328">Glycosyltransferase</keyword>
<dbReference type="OrthoDB" id="414175at2759"/>
<name>A0A4U0XVF1_9PEZI</name>
<accession>A0A4U0XVF1</accession>
<protein>
    <recommendedName>
        <fullName evidence="4">N-acetylgalactosaminide beta-1,3-galactosyltransferase</fullName>
        <ecNumber evidence="4">2.4.1.122</ecNumber>
    </recommendedName>
</protein>
<proteinExistence type="inferred from homology"/>
<dbReference type="STRING" id="329884.A0A4U0XVF1"/>
<keyword evidence="7 12" id="KW-0812">Transmembrane</keyword>
<keyword evidence="8" id="KW-0547">Nucleotide-binding</keyword>
<evidence type="ECO:0000256" key="6">
    <source>
        <dbReference type="ARBA" id="ARBA00022679"/>
    </source>
</evidence>
<feature type="domain" description="Fringe-like glycosyltransferase" evidence="13">
    <location>
        <begin position="180"/>
        <end position="301"/>
    </location>
</feature>
<evidence type="ECO:0000256" key="9">
    <source>
        <dbReference type="ARBA" id="ARBA00022968"/>
    </source>
</evidence>
<keyword evidence="6" id="KW-0808">Transferase</keyword>
<keyword evidence="15" id="KW-1185">Reference proteome</keyword>
<evidence type="ECO:0000256" key="5">
    <source>
        <dbReference type="ARBA" id="ARBA00022676"/>
    </source>
</evidence>
<reference evidence="14 15" key="1">
    <citation type="submission" date="2017-03" db="EMBL/GenBank/DDBJ databases">
        <title>Genomes of endolithic fungi from Antarctica.</title>
        <authorList>
            <person name="Coleine C."/>
            <person name="Masonjones S."/>
            <person name="Stajich J.E."/>
        </authorList>
    </citation>
    <scope>NUCLEOTIDE SEQUENCE [LARGE SCALE GENOMIC DNA]</scope>
    <source>
        <strain evidence="14 15">CCFEE 5184</strain>
    </source>
</reference>
<dbReference type="PANTHER" id="PTHR23033:SF40">
    <property type="entry name" value="APPLE DOMAIN-CONTAINING PROTEIN"/>
    <property type="match status" value="1"/>
</dbReference>
<evidence type="ECO:0000256" key="7">
    <source>
        <dbReference type="ARBA" id="ARBA00022692"/>
    </source>
</evidence>
<sequence length="490" mass="54969">MAMTLGRPKALISYLLVFAFFGFIYTFWSVGYTPSIPAASGLHDVLTAHAAITTPVADQLLLPGANARHPPNLCEQHQDTGKISVVLMTGATEALETLSTQLVTSLRCVKEPLIFSDLEQRLGSHAIHDVLANVSAETMDRNRDFDIYRKQHELVASGRENELRLLGDLPVPVTGLEKYKVLHAIELAWQLQPNRDWYCFVAADTYLSWPNLLAFLEAYDPGESWYFGQPVRTLEGSTGLPPIQSGAGFILSGRLVRDWNMQATALATRWDGRVDSTWPADYVLAAALHEELRVPVTDATPMLQTENPAMVAFGLENWCKPVVTMDKLDPRQLDRMYQIELALNGSLLLFKDFHAASHHTGYPFKRDDWDNRADDAEHAIDVVPNNMEEAKGQWEPKDLVDPHQSYMSCELACIQNGACFQFGFTTTTNFSNAMTATTTARCYLSRVFRLGELREPVGPSEGRPWTTVRKSGWRSDRIAKWVTENRTCPF</sequence>
<feature type="transmembrane region" description="Helical" evidence="12">
    <location>
        <begin position="12"/>
        <end position="30"/>
    </location>
</feature>
<dbReference type="PANTHER" id="PTHR23033">
    <property type="entry name" value="BETA1,3-GALACTOSYLTRANSFERASE"/>
    <property type="match status" value="1"/>
</dbReference>
<dbReference type="InterPro" id="IPR026050">
    <property type="entry name" value="C1GALT1/C1GALT1_chp1"/>
</dbReference>
<evidence type="ECO:0000256" key="8">
    <source>
        <dbReference type="ARBA" id="ARBA00022741"/>
    </source>
</evidence>
<gene>
    <name evidence="14" type="ORF">B0A55_01869</name>
</gene>
<evidence type="ECO:0000256" key="10">
    <source>
        <dbReference type="ARBA" id="ARBA00022989"/>
    </source>
</evidence>
<comment type="caution">
    <text evidence="14">The sequence shown here is derived from an EMBL/GenBank/DDBJ whole genome shotgun (WGS) entry which is preliminary data.</text>
</comment>
<dbReference type="GO" id="GO:0000166">
    <property type="term" value="F:nucleotide binding"/>
    <property type="evidence" value="ECO:0007669"/>
    <property type="project" value="UniProtKB-KW"/>
</dbReference>
<dbReference type="InterPro" id="IPR003378">
    <property type="entry name" value="Fringe-like_glycosylTrfase"/>
</dbReference>
<comment type="subcellular location">
    <subcellularLocation>
        <location evidence="1">Membrane</location>
        <topology evidence="1">Single-pass type II membrane protein</topology>
    </subcellularLocation>
</comment>
<dbReference type="Pfam" id="PF02434">
    <property type="entry name" value="Fringe"/>
    <property type="match status" value="1"/>
</dbReference>
<dbReference type="Proteomes" id="UP000309340">
    <property type="component" value="Unassembled WGS sequence"/>
</dbReference>
<organism evidence="14 15">
    <name type="scientific">Friedmanniomyces simplex</name>
    <dbReference type="NCBI Taxonomy" id="329884"/>
    <lineage>
        <taxon>Eukaryota</taxon>
        <taxon>Fungi</taxon>
        <taxon>Dikarya</taxon>
        <taxon>Ascomycota</taxon>
        <taxon>Pezizomycotina</taxon>
        <taxon>Dothideomycetes</taxon>
        <taxon>Dothideomycetidae</taxon>
        <taxon>Mycosphaerellales</taxon>
        <taxon>Teratosphaeriaceae</taxon>
        <taxon>Friedmanniomyces</taxon>
    </lineage>
</organism>
<dbReference type="GO" id="GO:0016263">
    <property type="term" value="F:glycoprotein-N-acetylgalactosamine 3-beta-galactosyltransferase activity"/>
    <property type="evidence" value="ECO:0007669"/>
    <property type="project" value="UniProtKB-EC"/>
</dbReference>
<evidence type="ECO:0000256" key="1">
    <source>
        <dbReference type="ARBA" id="ARBA00004606"/>
    </source>
</evidence>
<dbReference type="EC" id="2.4.1.122" evidence="4"/>
<comment type="similarity">
    <text evidence="3">Belongs to the glycosyltransferase 31 family. Beta3-Gal-T subfamily.</text>
</comment>
<dbReference type="GO" id="GO:0016020">
    <property type="term" value="C:membrane"/>
    <property type="evidence" value="ECO:0007669"/>
    <property type="project" value="UniProtKB-SubCell"/>
</dbReference>
<dbReference type="Gene3D" id="3.90.550.50">
    <property type="match status" value="1"/>
</dbReference>
<evidence type="ECO:0000256" key="2">
    <source>
        <dbReference type="ARBA" id="ARBA00004922"/>
    </source>
</evidence>